<keyword evidence="4" id="KW-0378">Hydrolase</keyword>
<dbReference type="PANTHER" id="PTHR14969:SF62">
    <property type="entry name" value="DECAPRENYLPHOSPHORYL-5-PHOSPHORIBOSE PHOSPHATASE RV3807C-RELATED"/>
    <property type="match status" value="1"/>
</dbReference>
<dbReference type="SUPFAM" id="SSF48317">
    <property type="entry name" value="Acid phosphatase/Vanadium-dependent haloperoxidase"/>
    <property type="match status" value="1"/>
</dbReference>
<dbReference type="InterPro" id="IPR036938">
    <property type="entry name" value="PAP2/HPO_sf"/>
</dbReference>
<feature type="compositionally biased region" description="Polar residues" evidence="7">
    <location>
        <begin position="1"/>
        <end position="17"/>
    </location>
</feature>
<dbReference type="Proteomes" id="UP001240483">
    <property type="component" value="Unassembled WGS sequence"/>
</dbReference>
<keyword evidence="5 8" id="KW-1133">Transmembrane helix</keyword>
<proteinExistence type="predicted"/>
<evidence type="ECO:0000256" key="3">
    <source>
        <dbReference type="ARBA" id="ARBA00022692"/>
    </source>
</evidence>
<reference evidence="10" key="1">
    <citation type="submission" date="2023-05" db="EMBL/GenBank/DDBJ databases">
        <title>Cataloging the Phylogenetic Diversity of Human Bladder Bacteria.</title>
        <authorList>
            <person name="Du J."/>
        </authorList>
    </citation>
    <scope>NUCLEOTIDE SEQUENCE</scope>
    <source>
        <strain evidence="10">UMB9978</strain>
    </source>
</reference>
<evidence type="ECO:0000256" key="4">
    <source>
        <dbReference type="ARBA" id="ARBA00022801"/>
    </source>
</evidence>
<evidence type="ECO:0000256" key="8">
    <source>
        <dbReference type="SAM" id="Phobius"/>
    </source>
</evidence>
<evidence type="ECO:0000259" key="9">
    <source>
        <dbReference type="SMART" id="SM00014"/>
    </source>
</evidence>
<keyword evidence="3 8" id="KW-0812">Transmembrane</keyword>
<feature type="domain" description="Phosphatidic acid phosphatase type 2/haloperoxidase" evidence="9">
    <location>
        <begin position="123"/>
        <end position="237"/>
    </location>
</feature>
<dbReference type="PANTHER" id="PTHR14969">
    <property type="entry name" value="SPHINGOSINE-1-PHOSPHATE PHOSPHOHYDROLASE"/>
    <property type="match status" value="1"/>
</dbReference>
<feature type="transmembrane region" description="Helical" evidence="8">
    <location>
        <begin position="218"/>
        <end position="242"/>
    </location>
</feature>
<dbReference type="AlphaFoldDB" id="A0AAP4C8X3"/>
<protein>
    <submittedName>
        <fullName evidence="10">Phosphatase PAP2 family protein</fullName>
    </submittedName>
</protein>
<evidence type="ECO:0000256" key="1">
    <source>
        <dbReference type="ARBA" id="ARBA00004651"/>
    </source>
</evidence>
<sequence length="261" mass="27634">MVTNRAQPQHQPTTSNPRGVWGPVSGRTAPHVAPRPGLNMSVLLVCAVAALTGAVVLLSYVGINATGLPVDHNVLDAAVDARAEAMDRIVPPFTMVGSTQVFTPIMVVIAAVIALAKRTMWPVVMLAVTATLSVGTTVIVKNTFNRERPPLETQLQPHEFSGSIPSGHTLNAVALVSVSVAMILRWAARSWVRWLTVVLAVAYMAAMALSRIYMGVHWASDVACGALLGTAIACLVIAFDVWARSRGSARLQGHPLGSANH</sequence>
<accession>A0AAP4C8X3</accession>
<dbReference type="SMART" id="SM00014">
    <property type="entry name" value="acidPPc"/>
    <property type="match status" value="1"/>
</dbReference>
<feature type="transmembrane region" description="Helical" evidence="8">
    <location>
        <begin position="123"/>
        <end position="144"/>
    </location>
</feature>
<dbReference type="EMBL" id="JASODW010000007">
    <property type="protein sequence ID" value="MDK6275438.1"/>
    <property type="molecule type" value="Genomic_DNA"/>
</dbReference>
<dbReference type="InterPro" id="IPR000326">
    <property type="entry name" value="PAP2/HPO"/>
</dbReference>
<name>A0AAP4C8X3_9MICC</name>
<dbReference type="RefSeq" id="WP_285333283.1">
    <property type="nucleotide sequence ID" value="NZ_JASODW010000007.1"/>
</dbReference>
<feature type="transmembrane region" description="Helical" evidence="8">
    <location>
        <begin position="95"/>
        <end position="116"/>
    </location>
</feature>
<comment type="subcellular location">
    <subcellularLocation>
        <location evidence="1">Cell membrane</location>
        <topology evidence="1">Multi-pass membrane protein</topology>
    </subcellularLocation>
</comment>
<dbReference type="GO" id="GO:0005886">
    <property type="term" value="C:plasma membrane"/>
    <property type="evidence" value="ECO:0007669"/>
    <property type="project" value="UniProtKB-SubCell"/>
</dbReference>
<feature type="transmembrane region" description="Helical" evidence="8">
    <location>
        <begin position="42"/>
        <end position="63"/>
    </location>
</feature>
<evidence type="ECO:0000256" key="7">
    <source>
        <dbReference type="SAM" id="MobiDB-lite"/>
    </source>
</evidence>
<evidence type="ECO:0000256" key="6">
    <source>
        <dbReference type="ARBA" id="ARBA00023136"/>
    </source>
</evidence>
<gene>
    <name evidence="10" type="ORF">QP116_06770</name>
</gene>
<comment type="caution">
    <text evidence="10">The sequence shown here is derived from an EMBL/GenBank/DDBJ whole genome shotgun (WGS) entry which is preliminary data.</text>
</comment>
<feature type="transmembrane region" description="Helical" evidence="8">
    <location>
        <begin position="164"/>
        <end position="184"/>
    </location>
</feature>
<evidence type="ECO:0000313" key="10">
    <source>
        <dbReference type="EMBL" id="MDK6275438.1"/>
    </source>
</evidence>
<organism evidence="10 11">
    <name type="scientific">Pseudoglutamicibacter cumminsii</name>
    <dbReference type="NCBI Taxonomy" id="156979"/>
    <lineage>
        <taxon>Bacteria</taxon>
        <taxon>Bacillati</taxon>
        <taxon>Actinomycetota</taxon>
        <taxon>Actinomycetes</taxon>
        <taxon>Micrococcales</taxon>
        <taxon>Micrococcaceae</taxon>
        <taxon>Pseudoglutamicibacter</taxon>
    </lineage>
</organism>
<dbReference type="Pfam" id="PF01569">
    <property type="entry name" value="PAP2"/>
    <property type="match status" value="1"/>
</dbReference>
<feature type="region of interest" description="Disordered" evidence="7">
    <location>
        <begin position="1"/>
        <end position="27"/>
    </location>
</feature>
<keyword evidence="2" id="KW-1003">Cell membrane</keyword>
<dbReference type="GO" id="GO:0016787">
    <property type="term" value="F:hydrolase activity"/>
    <property type="evidence" value="ECO:0007669"/>
    <property type="project" value="UniProtKB-KW"/>
</dbReference>
<dbReference type="Gene3D" id="1.20.144.10">
    <property type="entry name" value="Phosphatidic acid phosphatase type 2/haloperoxidase"/>
    <property type="match status" value="1"/>
</dbReference>
<evidence type="ECO:0000313" key="11">
    <source>
        <dbReference type="Proteomes" id="UP001240483"/>
    </source>
</evidence>
<keyword evidence="6 8" id="KW-0472">Membrane</keyword>
<evidence type="ECO:0000256" key="5">
    <source>
        <dbReference type="ARBA" id="ARBA00022989"/>
    </source>
</evidence>
<feature type="transmembrane region" description="Helical" evidence="8">
    <location>
        <begin position="191"/>
        <end position="212"/>
    </location>
</feature>
<evidence type="ECO:0000256" key="2">
    <source>
        <dbReference type="ARBA" id="ARBA00022475"/>
    </source>
</evidence>
<dbReference type="CDD" id="cd03392">
    <property type="entry name" value="PAP2_like_2"/>
    <property type="match status" value="1"/>
</dbReference>